<dbReference type="AlphaFoldDB" id="A0AAV7MZS1"/>
<reference evidence="2" key="1">
    <citation type="journal article" date="2022" name="bioRxiv">
        <title>Sequencing and chromosome-scale assembly of the giantPleurodeles waltlgenome.</title>
        <authorList>
            <person name="Brown T."/>
            <person name="Elewa A."/>
            <person name="Iarovenko S."/>
            <person name="Subramanian E."/>
            <person name="Araus A.J."/>
            <person name="Petzold A."/>
            <person name="Susuki M."/>
            <person name="Suzuki K.-i.T."/>
            <person name="Hayashi T."/>
            <person name="Toyoda A."/>
            <person name="Oliveira C."/>
            <person name="Osipova E."/>
            <person name="Leigh N.D."/>
            <person name="Simon A."/>
            <person name="Yun M.H."/>
        </authorList>
    </citation>
    <scope>NUCLEOTIDE SEQUENCE</scope>
    <source>
        <strain evidence="2">20211129_DDA</strain>
        <tissue evidence="2">Liver</tissue>
    </source>
</reference>
<organism evidence="2 3">
    <name type="scientific">Pleurodeles waltl</name>
    <name type="common">Iberian ribbed newt</name>
    <dbReference type="NCBI Taxonomy" id="8319"/>
    <lineage>
        <taxon>Eukaryota</taxon>
        <taxon>Metazoa</taxon>
        <taxon>Chordata</taxon>
        <taxon>Craniata</taxon>
        <taxon>Vertebrata</taxon>
        <taxon>Euteleostomi</taxon>
        <taxon>Amphibia</taxon>
        <taxon>Batrachia</taxon>
        <taxon>Caudata</taxon>
        <taxon>Salamandroidea</taxon>
        <taxon>Salamandridae</taxon>
        <taxon>Pleurodelinae</taxon>
        <taxon>Pleurodeles</taxon>
    </lineage>
</organism>
<evidence type="ECO:0000313" key="2">
    <source>
        <dbReference type="EMBL" id="KAJ1109260.1"/>
    </source>
</evidence>
<comment type="caution">
    <text evidence="2">The sequence shown here is derived from an EMBL/GenBank/DDBJ whole genome shotgun (WGS) entry which is preliminary data.</text>
</comment>
<proteinExistence type="predicted"/>
<feature type="compositionally biased region" description="Basic and acidic residues" evidence="1">
    <location>
        <begin position="41"/>
        <end position="50"/>
    </location>
</feature>
<name>A0AAV7MZS1_PLEWA</name>
<sequence length="86" mass="9218">MASPTVAPSREEVQQECQTVVDLMASISSTEDSPSPLLVENDSRASDSDPGRNTAEDPSSVLPVVTPWTSADITEDNRYFTNMTAA</sequence>
<protein>
    <submittedName>
        <fullName evidence="2">Uncharacterized protein</fullName>
    </submittedName>
</protein>
<feature type="region of interest" description="Disordered" evidence="1">
    <location>
        <begin position="25"/>
        <end position="68"/>
    </location>
</feature>
<evidence type="ECO:0000256" key="1">
    <source>
        <dbReference type="SAM" id="MobiDB-lite"/>
    </source>
</evidence>
<evidence type="ECO:0000313" key="3">
    <source>
        <dbReference type="Proteomes" id="UP001066276"/>
    </source>
</evidence>
<accession>A0AAV7MZS1</accession>
<dbReference type="Proteomes" id="UP001066276">
    <property type="component" value="Chromosome 9"/>
</dbReference>
<keyword evidence="3" id="KW-1185">Reference proteome</keyword>
<gene>
    <name evidence="2" type="ORF">NDU88_006623</name>
</gene>
<dbReference type="EMBL" id="JANPWB010000013">
    <property type="protein sequence ID" value="KAJ1109260.1"/>
    <property type="molecule type" value="Genomic_DNA"/>
</dbReference>